<dbReference type="GeneID" id="37066617"/>
<keyword evidence="4" id="KW-0812">Transmembrane</keyword>
<evidence type="ECO:0000256" key="2">
    <source>
        <dbReference type="ARBA" id="ARBA00023002"/>
    </source>
</evidence>
<gene>
    <name evidence="5" type="ORF">BO70DRAFT_366626</name>
</gene>
<feature type="transmembrane region" description="Helical" evidence="4">
    <location>
        <begin position="35"/>
        <end position="55"/>
    </location>
</feature>
<dbReference type="InterPro" id="IPR050121">
    <property type="entry name" value="Cytochrome_P450_monoxygenase"/>
</dbReference>
<evidence type="ECO:0000313" key="6">
    <source>
        <dbReference type="Proteomes" id="UP000247233"/>
    </source>
</evidence>
<dbReference type="InterPro" id="IPR001128">
    <property type="entry name" value="Cyt_P450"/>
</dbReference>
<dbReference type="SUPFAM" id="SSF48264">
    <property type="entry name" value="Cytochrome P450"/>
    <property type="match status" value="1"/>
</dbReference>
<reference evidence="5 6" key="1">
    <citation type="submission" date="2016-12" db="EMBL/GenBank/DDBJ databases">
        <title>The genomes of Aspergillus section Nigri reveals drivers in fungal speciation.</title>
        <authorList>
            <consortium name="DOE Joint Genome Institute"/>
            <person name="Vesth T.C."/>
            <person name="Nybo J."/>
            <person name="Theobald S."/>
            <person name="Brandl J."/>
            <person name="Frisvad J.C."/>
            <person name="Nielsen K.F."/>
            <person name="Lyhne E.K."/>
            <person name="Kogle M.E."/>
            <person name="Kuo A."/>
            <person name="Riley R."/>
            <person name="Clum A."/>
            <person name="Nolan M."/>
            <person name="Lipzen A."/>
            <person name="Salamov A."/>
            <person name="Henrissat B."/>
            <person name="Wiebenga A."/>
            <person name="De Vries R.P."/>
            <person name="Grigoriev I.V."/>
            <person name="Mortensen U.H."/>
            <person name="Andersen M.R."/>
            <person name="Baker S.E."/>
        </authorList>
    </citation>
    <scope>NUCLEOTIDE SEQUENCE [LARGE SCALE GENOMIC DNA]</scope>
    <source>
        <strain evidence="5 6">CBS 117.55</strain>
    </source>
</reference>
<accession>A0A317UXF5</accession>
<dbReference type="VEuPathDB" id="FungiDB:BO70DRAFT_366626"/>
<evidence type="ECO:0000256" key="3">
    <source>
        <dbReference type="ARBA" id="ARBA00023033"/>
    </source>
</evidence>
<evidence type="ECO:0000313" key="5">
    <source>
        <dbReference type="EMBL" id="PWY66009.1"/>
    </source>
</evidence>
<dbReference type="InterPro" id="IPR002401">
    <property type="entry name" value="Cyt_P450_E_grp-I"/>
</dbReference>
<dbReference type="PRINTS" id="PR00463">
    <property type="entry name" value="EP450I"/>
</dbReference>
<dbReference type="Gene3D" id="1.10.630.10">
    <property type="entry name" value="Cytochrome P450"/>
    <property type="match status" value="1"/>
</dbReference>
<dbReference type="InterPro" id="IPR036396">
    <property type="entry name" value="Cyt_P450_sf"/>
</dbReference>
<dbReference type="GO" id="GO:0004497">
    <property type="term" value="F:monooxygenase activity"/>
    <property type="evidence" value="ECO:0007669"/>
    <property type="project" value="UniProtKB-KW"/>
</dbReference>
<dbReference type="GO" id="GO:0016705">
    <property type="term" value="F:oxidoreductase activity, acting on paired donors, with incorporation or reduction of molecular oxygen"/>
    <property type="evidence" value="ECO:0007669"/>
    <property type="project" value="InterPro"/>
</dbReference>
<dbReference type="STRING" id="1448321.A0A317UXF5"/>
<keyword evidence="4" id="KW-0472">Membrane</keyword>
<feature type="transmembrane region" description="Helical" evidence="4">
    <location>
        <begin position="61"/>
        <end position="82"/>
    </location>
</feature>
<dbReference type="Proteomes" id="UP000247233">
    <property type="component" value="Unassembled WGS sequence"/>
</dbReference>
<comment type="similarity">
    <text evidence="1">Belongs to the cytochrome P450 family.</text>
</comment>
<proteinExistence type="inferred from homology"/>
<protein>
    <submittedName>
        <fullName evidence="5">Cytochrome P450</fullName>
    </submittedName>
</protein>
<dbReference type="EMBL" id="MSFL01000048">
    <property type="protein sequence ID" value="PWY66009.1"/>
    <property type="molecule type" value="Genomic_DNA"/>
</dbReference>
<organism evidence="5 6">
    <name type="scientific">Aspergillus heteromorphus CBS 117.55</name>
    <dbReference type="NCBI Taxonomy" id="1448321"/>
    <lineage>
        <taxon>Eukaryota</taxon>
        <taxon>Fungi</taxon>
        <taxon>Dikarya</taxon>
        <taxon>Ascomycota</taxon>
        <taxon>Pezizomycotina</taxon>
        <taxon>Eurotiomycetes</taxon>
        <taxon>Eurotiomycetidae</taxon>
        <taxon>Eurotiales</taxon>
        <taxon>Aspergillaceae</taxon>
        <taxon>Aspergillus</taxon>
        <taxon>Aspergillus subgen. Circumdati</taxon>
    </lineage>
</organism>
<keyword evidence="3" id="KW-0503">Monooxygenase</keyword>
<dbReference type="RefSeq" id="XP_025394680.1">
    <property type="nucleotide sequence ID" value="XM_025544380.1"/>
</dbReference>
<sequence length="515" mass="57487">MHASLAKLTATGTLVGVVVSYVARQGEIEQHLVRLLGLFGGSNLILVAYAVISGTGCVSHALAQVLLINVAFFTGLFGNIVLYRLFFHRLRHVPGPLGPRISRLYTAFSQLTHTQMHYTVQEMHQQYGDVVRTGPREISICRPSAIKAIYGPPTRCTKSPWYDQMTYDTARKGFIAIRDIKAHGQRRRVWDQGIRTQAIKQYQERIAAKSRLFVRKIGEQKGQPVNFTKEVIRFAFDVMGDIVLGTEFGMLETGRIPDALQQMHKSTKALAVGGSIPWMPALMLQIPGMSKIANPFRHYCHEQLAAVQEVCPAVRGPWCHGSRSNVSQAQTQSEEPTDMISWVIRAQNNGDPGAPSPDGLKDDAWVLIIAGSDTTSTVLTNTLFYLATHPDVQTNLQSRLDEVFPAGMGSWSYEPARDMDYLTWIINETLRLKPAVPGGLSRVTPPEGLQIDELRIPGDVVVSVPTFTIHRDGRFWEKGDRFVPDRWEKIDTNQAPYLPFSRGVLSQPSLGCRRR</sequence>
<dbReference type="GO" id="GO:0020037">
    <property type="term" value="F:heme binding"/>
    <property type="evidence" value="ECO:0007669"/>
    <property type="project" value="InterPro"/>
</dbReference>
<name>A0A317UXF5_9EURO</name>
<dbReference type="PANTHER" id="PTHR24305">
    <property type="entry name" value="CYTOCHROME P450"/>
    <property type="match status" value="1"/>
</dbReference>
<keyword evidence="6" id="KW-1185">Reference proteome</keyword>
<evidence type="ECO:0000256" key="4">
    <source>
        <dbReference type="SAM" id="Phobius"/>
    </source>
</evidence>
<evidence type="ECO:0000256" key="1">
    <source>
        <dbReference type="ARBA" id="ARBA00010617"/>
    </source>
</evidence>
<dbReference type="AlphaFoldDB" id="A0A317UXF5"/>
<dbReference type="PANTHER" id="PTHR24305:SF78">
    <property type="entry name" value="P450, PUTATIVE (EUROFUNG)-RELATED"/>
    <property type="match status" value="1"/>
</dbReference>
<dbReference type="OrthoDB" id="6692864at2759"/>
<dbReference type="Pfam" id="PF00067">
    <property type="entry name" value="p450"/>
    <property type="match status" value="1"/>
</dbReference>
<keyword evidence="4" id="KW-1133">Transmembrane helix</keyword>
<comment type="caution">
    <text evidence="5">The sequence shown here is derived from an EMBL/GenBank/DDBJ whole genome shotgun (WGS) entry which is preliminary data.</text>
</comment>
<keyword evidence="2" id="KW-0560">Oxidoreductase</keyword>
<dbReference type="GO" id="GO:0005506">
    <property type="term" value="F:iron ion binding"/>
    <property type="evidence" value="ECO:0007669"/>
    <property type="project" value="InterPro"/>
</dbReference>